<dbReference type="NCBIfam" id="TIGR00360">
    <property type="entry name" value="ComEC_N-term"/>
    <property type="match status" value="1"/>
</dbReference>
<dbReference type="EMBL" id="JACHIO010000005">
    <property type="protein sequence ID" value="MBB5063250.1"/>
    <property type="molecule type" value="Genomic_DNA"/>
</dbReference>
<dbReference type="InterPro" id="IPR035681">
    <property type="entry name" value="ComA-like_MBL"/>
</dbReference>
<feature type="transmembrane region" description="Helical" evidence="6">
    <location>
        <begin position="399"/>
        <end position="418"/>
    </location>
</feature>
<dbReference type="PANTHER" id="PTHR30619:SF1">
    <property type="entry name" value="RECOMBINATION PROTEIN 2"/>
    <property type="match status" value="1"/>
</dbReference>
<dbReference type="InterPro" id="IPR052159">
    <property type="entry name" value="Competence_DNA_uptake"/>
</dbReference>
<dbReference type="PANTHER" id="PTHR30619">
    <property type="entry name" value="DNA INTERNALIZATION/COMPETENCE PROTEIN COMEC/REC2"/>
    <property type="match status" value="1"/>
</dbReference>
<feature type="transmembrane region" description="Helical" evidence="6">
    <location>
        <begin position="36"/>
        <end position="53"/>
    </location>
</feature>
<evidence type="ECO:0000256" key="1">
    <source>
        <dbReference type="ARBA" id="ARBA00004651"/>
    </source>
</evidence>
<organism evidence="8 9">
    <name type="scientific">Granulicella mallensis</name>
    <dbReference type="NCBI Taxonomy" id="940614"/>
    <lineage>
        <taxon>Bacteria</taxon>
        <taxon>Pseudomonadati</taxon>
        <taxon>Acidobacteriota</taxon>
        <taxon>Terriglobia</taxon>
        <taxon>Terriglobales</taxon>
        <taxon>Acidobacteriaceae</taxon>
        <taxon>Granulicella</taxon>
    </lineage>
</organism>
<evidence type="ECO:0000259" key="7">
    <source>
        <dbReference type="SMART" id="SM00849"/>
    </source>
</evidence>
<comment type="subcellular location">
    <subcellularLocation>
        <location evidence="1">Cell membrane</location>
        <topology evidence="1">Multi-pass membrane protein</topology>
    </subcellularLocation>
</comment>
<dbReference type="InterPro" id="IPR004477">
    <property type="entry name" value="ComEC_N"/>
</dbReference>
<name>A0A7W7ZNJ2_9BACT</name>
<gene>
    <name evidence="8" type="ORF">HDF15_001590</name>
</gene>
<feature type="transmembrane region" description="Helical" evidence="6">
    <location>
        <begin position="603"/>
        <end position="620"/>
    </location>
</feature>
<keyword evidence="3 6" id="KW-0812">Transmembrane</keyword>
<dbReference type="InterPro" id="IPR004797">
    <property type="entry name" value="Competence_ComEC/Rec2"/>
</dbReference>
<dbReference type="GO" id="GO:0005886">
    <property type="term" value="C:plasma membrane"/>
    <property type="evidence" value="ECO:0007669"/>
    <property type="project" value="UniProtKB-SubCell"/>
</dbReference>
<proteinExistence type="predicted"/>
<feature type="transmembrane region" description="Helical" evidence="6">
    <location>
        <begin position="303"/>
        <end position="323"/>
    </location>
</feature>
<evidence type="ECO:0000313" key="9">
    <source>
        <dbReference type="Proteomes" id="UP000584867"/>
    </source>
</evidence>
<dbReference type="Pfam" id="PF00753">
    <property type="entry name" value="Lactamase_B"/>
    <property type="match status" value="1"/>
</dbReference>
<dbReference type="Pfam" id="PF03772">
    <property type="entry name" value="Competence"/>
    <property type="match status" value="1"/>
</dbReference>
<evidence type="ECO:0000256" key="5">
    <source>
        <dbReference type="ARBA" id="ARBA00023136"/>
    </source>
</evidence>
<dbReference type="CDD" id="cd07731">
    <property type="entry name" value="ComA-like_MBL-fold"/>
    <property type="match status" value="1"/>
</dbReference>
<dbReference type="AlphaFoldDB" id="A0A7W7ZNJ2"/>
<dbReference type="GO" id="GO:0030420">
    <property type="term" value="P:establishment of competence for transformation"/>
    <property type="evidence" value="ECO:0007669"/>
    <property type="project" value="InterPro"/>
</dbReference>
<evidence type="ECO:0000313" key="8">
    <source>
        <dbReference type="EMBL" id="MBB5063250.1"/>
    </source>
</evidence>
<evidence type="ECO:0000256" key="6">
    <source>
        <dbReference type="SAM" id="Phobius"/>
    </source>
</evidence>
<dbReference type="NCBIfam" id="TIGR00361">
    <property type="entry name" value="ComEC_Rec2"/>
    <property type="match status" value="1"/>
</dbReference>
<evidence type="ECO:0000256" key="3">
    <source>
        <dbReference type="ARBA" id="ARBA00022692"/>
    </source>
</evidence>
<feature type="transmembrane region" description="Helical" evidence="6">
    <location>
        <begin position="578"/>
        <end position="596"/>
    </location>
</feature>
<feature type="transmembrane region" description="Helical" evidence="6">
    <location>
        <begin position="516"/>
        <end position="538"/>
    </location>
</feature>
<feature type="domain" description="Metallo-beta-lactamase" evidence="7">
    <location>
        <begin position="640"/>
        <end position="849"/>
    </location>
</feature>
<sequence>MDSAPAVEALRFRRMPLLVAALCFALGDILSRSGHAPVLLAGSTALLLLLAVLSQWRARRIAIVPALTLWIVAGCWCAQIQPAIPPQTALIPYADGLSRIVRGRVVRVRLLHETQQNEAAPQQPQEPWRMEPGAWETDNEHPLESVDLDVQAIEDVTPDTSTMRPLQGGVRVTITGNAPVLDCGDVLELPLRLRVPDTYRDPGAWSHAAALLNEGIAVQSSVKAARVRKTGAAIRDWRCRLYAAQSWAASRIDTLVHSRANRLLPAAAHLSAEDAAILSAMLFGDRGRLSQTLRAGFERTGTFHLFVVSGLHIVLLSGALFWALRKLRTPEGIAVATTIVAATGYALLTGFGVPVQRALGMTAVYLLARWLARESGALNALGVAGLAVLVFDPRALFEAGFQMTFLVILAIAGLALPLSDRLLHSWKRATHNLWLVRLDAFLPPRVAQLRVRLRMFGLVFAQLLGKGARDLPLWLLLAVTWACEAFLIGVVVELCMVLPMAVYFHRATLLALPLNLISVPLITVLICVAVLTFCLALLNSWLAMIPGAPTALLLHTVRALVEHLGHIALADLRVPMPAPAAIALACAALVFCCWALRARQRRWHWIGVAAMAVIPLAVLLPEPPLLHRGLLEVTALDVGQGDSLLVISPEGRTLLVDAGGPVGQQVPSPDRWDVGEEVVAPYLWSRRIRRLDAVLLTHAHSDHMGGMPAVLRELRPRELWLSVQPGKSPGLHALLEEAQELGVTIRWFRAGYAFPWGGLHASVLAPEASYENPHEAVNNDSLVMRLDFNKASVLLEGDAEAPSEAAMVEHGRVAPATLLKVGHHGSNTSTTPEFLAAVAPREAVISVGRYNTFGHPRFEVLGRLEAAHVKTFRTDREGAETFLLTSEGGISAGTAASH</sequence>
<accession>A0A7W7ZNJ2</accession>
<evidence type="ECO:0000256" key="2">
    <source>
        <dbReference type="ARBA" id="ARBA00022475"/>
    </source>
</evidence>
<keyword evidence="2" id="KW-1003">Cell membrane</keyword>
<keyword evidence="4 6" id="KW-1133">Transmembrane helix</keyword>
<feature type="transmembrane region" description="Helical" evidence="6">
    <location>
        <begin position="376"/>
        <end position="393"/>
    </location>
</feature>
<feature type="transmembrane region" description="Helical" evidence="6">
    <location>
        <begin position="474"/>
        <end position="504"/>
    </location>
</feature>
<protein>
    <submittedName>
        <fullName evidence="8">Competence protein ComEC</fullName>
    </submittedName>
</protein>
<dbReference type="SMART" id="SM00849">
    <property type="entry name" value="Lactamase_B"/>
    <property type="match status" value="1"/>
</dbReference>
<dbReference type="InterPro" id="IPR036866">
    <property type="entry name" value="RibonucZ/Hydroxyglut_hydro"/>
</dbReference>
<evidence type="ECO:0000256" key="4">
    <source>
        <dbReference type="ARBA" id="ARBA00022989"/>
    </source>
</evidence>
<keyword evidence="5 6" id="KW-0472">Membrane</keyword>
<dbReference type="Gene3D" id="3.60.15.10">
    <property type="entry name" value="Ribonuclease Z/Hydroxyacylglutathione hydrolase-like"/>
    <property type="match status" value="1"/>
</dbReference>
<dbReference type="InterPro" id="IPR001279">
    <property type="entry name" value="Metallo-B-lactamas"/>
</dbReference>
<dbReference type="Proteomes" id="UP000584867">
    <property type="component" value="Unassembled WGS sequence"/>
</dbReference>
<comment type="caution">
    <text evidence="8">The sequence shown here is derived from an EMBL/GenBank/DDBJ whole genome shotgun (WGS) entry which is preliminary data.</text>
</comment>
<dbReference type="RefSeq" id="WP_184254251.1">
    <property type="nucleotide sequence ID" value="NZ_JACHIO010000005.1"/>
</dbReference>
<feature type="transmembrane region" description="Helical" evidence="6">
    <location>
        <begin position="335"/>
        <end position="355"/>
    </location>
</feature>
<reference evidence="8 9" key="1">
    <citation type="submission" date="2020-08" db="EMBL/GenBank/DDBJ databases">
        <title>Genomic Encyclopedia of Type Strains, Phase IV (KMG-V): Genome sequencing to study the core and pangenomes of soil and plant-associated prokaryotes.</title>
        <authorList>
            <person name="Whitman W."/>
        </authorList>
    </citation>
    <scope>NUCLEOTIDE SEQUENCE [LARGE SCALE GENOMIC DNA]</scope>
    <source>
        <strain evidence="8 9">X5P3</strain>
    </source>
</reference>
<dbReference type="SUPFAM" id="SSF56281">
    <property type="entry name" value="Metallo-hydrolase/oxidoreductase"/>
    <property type="match status" value="1"/>
</dbReference>